<dbReference type="InterPro" id="IPR023210">
    <property type="entry name" value="NADP_OxRdtase_dom"/>
</dbReference>
<dbReference type="RefSeq" id="WP_215792517.1">
    <property type="nucleotide sequence ID" value="NZ_JAHKKG010000011.1"/>
</dbReference>
<keyword evidence="1" id="KW-0560">Oxidoreductase</keyword>
<evidence type="ECO:0000313" key="3">
    <source>
        <dbReference type="EMBL" id="MBU2668250.1"/>
    </source>
</evidence>
<evidence type="ECO:0000256" key="1">
    <source>
        <dbReference type="ARBA" id="ARBA00023002"/>
    </source>
</evidence>
<dbReference type="CDD" id="cd19079">
    <property type="entry name" value="AKR_EcYajO-like"/>
    <property type="match status" value="1"/>
</dbReference>
<dbReference type="InterPro" id="IPR036812">
    <property type="entry name" value="NAD(P)_OxRdtase_dom_sf"/>
</dbReference>
<evidence type="ECO:0000313" key="4">
    <source>
        <dbReference type="Proteomes" id="UP001519654"/>
    </source>
</evidence>
<keyword evidence="4" id="KW-1185">Reference proteome</keyword>
<feature type="domain" description="NADP-dependent oxidoreductase" evidence="2">
    <location>
        <begin position="17"/>
        <end position="313"/>
    </location>
</feature>
<dbReference type="Gene3D" id="3.20.20.100">
    <property type="entry name" value="NADP-dependent oxidoreductase domain"/>
    <property type="match status" value="1"/>
</dbReference>
<sequence length="324" mass="35833">MEYTRLGSSGLKVSRVALGCMSFGEAERGSNQWTLDDAAAEPVFRQAVESGITFWDTANTYSDGTSEEVVGRAIRKYTDRDSIVLATKVFFPMGDGPGGRGLSRRAILEQVDNSLARLGTDYVDLYQIHRFDPETPVEETMEALHDLVRAGKVRYLGASSMWAWQFAKLQHAADLGGWTRFVSMQNQYSLLQREEEREMFGLLADQGVGSLPWSPLAKGWLARPWDAAATQRAKSDPLTARYEGEENRPIVDAVRRVAEARGVPMAQVALAWVLHNPEVDAPIVGPTKSHHLADAVAAVDLELTDDEVTALEENYTARQPSGYK</sequence>
<dbReference type="Pfam" id="PF00248">
    <property type="entry name" value="Aldo_ket_red"/>
    <property type="match status" value="1"/>
</dbReference>
<dbReference type="PANTHER" id="PTHR43364:SF4">
    <property type="entry name" value="NAD(P)-LINKED OXIDOREDUCTASE SUPERFAMILY PROTEIN"/>
    <property type="match status" value="1"/>
</dbReference>
<name>A0ABS5Z1I0_9ACTN</name>
<dbReference type="EMBL" id="JAHKKG010000011">
    <property type="protein sequence ID" value="MBU2668250.1"/>
    <property type="molecule type" value="Genomic_DNA"/>
</dbReference>
<dbReference type="InterPro" id="IPR020471">
    <property type="entry name" value="AKR"/>
</dbReference>
<dbReference type="PRINTS" id="PR00069">
    <property type="entry name" value="ALDKETRDTASE"/>
</dbReference>
<dbReference type="InterPro" id="IPR050523">
    <property type="entry name" value="AKR_Detox_Biosynth"/>
</dbReference>
<organism evidence="3 4">
    <name type="scientific">Paractinoplanes bogorensis</name>
    <dbReference type="NCBI Taxonomy" id="1610840"/>
    <lineage>
        <taxon>Bacteria</taxon>
        <taxon>Bacillati</taxon>
        <taxon>Actinomycetota</taxon>
        <taxon>Actinomycetes</taxon>
        <taxon>Micromonosporales</taxon>
        <taxon>Micromonosporaceae</taxon>
        <taxon>Paractinoplanes</taxon>
    </lineage>
</organism>
<accession>A0ABS5Z1I0</accession>
<comment type="caution">
    <text evidence="3">The sequence shown here is derived from an EMBL/GenBank/DDBJ whole genome shotgun (WGS) entry which is preliminary data.</text>
</comment>
<dbReference type="PANTHER" id="PTHR43364">
    <property type="entry name" value="NADH-SPECIFIC METHYLGLYOXAL REDUCTASE-RELATED"/>
    <property type="match status" value="1"/>
</dbReference>
<proteinExistence type="predicted"/>
<dbReference type="Proteomes" id="UP001519654">
    <property type="component" value="Unassembled WGS sequence"/>
</dbReference>
<gene>
    <name evidence="3" type="ORF">KOI35_32535</name>
</gene>
<dbReference type="SUPFAM" id="SSF51430">
    <property type="entry name" value="NAD(P)-linked oxidoreductase"/>
    <property type="match status" value="1"/>
</dbReference>
<evidence type="ECO:0000259" key="2">
    <source>
        <dbReference type="Pfam" id="PF00248"/>
    </source>
</evidence>
<reference evidence="3 4" key="1">
    <citation type="submission" date="2021-06" db="EMBL/GenBank/DDBJ databases">
        <title>Actinoplanes lichenicola sp. nov., and Actinoplanes ovalisporus sp. nov., isolated from lichen in Thailand.</title>
        <authorList>
            <person name="Saeng-In P."/>
            <person name="Kanchanasin P."/>
            <person name="Yuki M."/>
            <person name="Kudo T."/>
            <person name="Ohkuma M."/>
            <person name="Phongsopitanun W."/>
            <person name="Tanasupawat S."/>
        </authorList>
    </citation>
    <scope>NUCLEOTIDE SEQUENCE [LARGE SCALE GENOMIC DNA]</scope>
    <source>
        <strain evidence="3 4">NBRC 110975</strain>
    </source>
</reference>
<protein>
    <submittedName>
        <fullName evidence="3">Aldo/keto reductase</fullName>
    </submittedName>
</protein>